<evidence type="ECO:0000313" key="2">
    <source>
        <dbReference type="Proteomes" id="UP000319466"/>
    </source>
</evidence>
<dbReference type="EMBL" id="MK838112">
    <property type="protein sequence ID" value="QDH46631.1"/>
    <property type="molecule type" value="Genomic_DNA"/>
</dbReference>
<dbReference type="Proteomes" id="UP000319466">
    <property type="component" value="Segment"/>
</dbReference>
<reference evidence="1 2" key="1">
    <citation type="submission" date="2019-04" db="EMBL/GenBank/DDBJ databases">
        <title>Novel bacteriophages capable of disrupting biofilms from clinical strains of Aeromonas hydrophila with intrinsic antibiotic resistance.</title>
        <authorList>
            <person name="Kabwe M."/>
            <person name="Brown T.L."/>
            <person name="Speirs L."/>
            <person name="Ku H."/>
            <person name="Leach M."/>
            <person name="Chan H.T."/>
            <person name="Petrovski S."/>
            <person name="Lock P."/>
            <person name="Tucci J."/>
        </authorList>
    </citation>
    <scope>NUCLEOTIDE SEQUENCE [LARGE SCALE GENOMIC DNA]</scope>
</reference>
<organism evidence="1 2">
    <name type="scientific">Aeromonas phage LAh_6</name>
    <dbReference type="NCBI Taxonomy" id="2591030"/>
    <lineage>
        <taxon>Viruses</taxon>
        <taxon>Duplodnaviria</taxon>
        <taxon>Heunggongvirae</taxon>
        <taxon>Uroviricota</taxon>
        <taxon>Caudoviricetes</taxon>
        <taxon>Grimontviridae</taxon>
        <taxon>Lahexavirus</taxon>
        <taxon>Lahexavirus LAh6</taxon>
    </lineage>
</organism>
<gene>
    <name evidence="1" type="ORF">LAh6_61</name>
</gene>
<protein>
    <submittedName>
        <fullName evidence="1">Uncharacterized protein</fullName>
    </submittedName>
</protein>
<accession>A0A514A045</accession>
<name>A0A514A045_9CAUD</name>
<keyword evidence="2" id="KW-1185">Reference proteome</keyword>
<proteinExistence type="predicted"/>
<evidence type="ECO:0000313" key="1">
    <source>
        <dbReference type="EMBL" id="QDH46631.1"/>
    </source>
</evidence>
<sequence length="45" mass="5255">MCGSRRDYTRFLRCDSNSVGRVPDCDSGLREFDPRLSPLRNLMMM</sequence>